<evidence type="ECO:0000313" key="8">
    <source>
        <dbReference type="Proteomes" id="UP000033187"/>
    </source>
</evidence>
<evidence type="ECO:0000256" key="5">
    <source>
        <dbReference type="SAM" id="SignalP"/>
    </source>
</evidence>
<dbReference type="InterPro" id="IPR001279">
    <property type="entry name" value="Metallo-B-lactamas"/>
</dbReference>
<dbReference type="PANTHER" id="PTHR42978">
    <property type="entry name" value="QUORUM-QUENCHING LACTONASE YTNP-RELATED-RELATED"/>
    <property type="match status" value="1"/>
</dbReference>
<dbReference type="GO" id="GO:0016787">
    <property type="term" value="F:hydrolase activity"/>
    <property type="evidence" value="ECO:0007669"/>
    <property type="project" value="UniProtKB-KW"/>
</dbReference>
<dbReference type="InterPro" id="IPR036866">
    <property type="entry name" value="RibonucZ/Hydroxyglut_hydro"/>
</dbReference>
<evidence type="ECO:0000256" key="4">
    <source>
        <dbReference type="ARBA" id="ARBA00022833"/>
    </source>
</evidence>
<name>A0A0D6JEQ9_9HYPH</name>
<evidence type="ECO:0000256" key="2">
    <source>
        <dbReference type="ARBA" id="ARBA00022723"/>
    </source>
</evidence>
<feature type="chain" id="PRO_5002306154" evidence="5">
    <location>
        <begin position="21"/>
        <end position="326"/>
    </location>
</feature>
<evidence type="ECO:0000256" key="3">
    <source>
        <dbReference type="ARBA" id="ARBA00022801"/>
    </source>
</evidence>
<dbReference type="GO" id="GO:0046872">
    <property type="term" value="F:metal ion binding"/>
    <property type="evidence" value="ECO:0007669"/>
    <property type="project" value="UniProtKB-KW"/>
</dbReference>
<dbReference type="InterPro" id="IPR051013">
    <property type="entry name" value="MBL_superfamily_lactonases"/>
</dbReference>
<dbReference type="SUPFAM" id="SSF56281">
    <property type="entry name" value="Metallo-hydrolase/oxidoreductase"/>
    <property type="match status" value="1"/>
</dbReference>
<dbReference type="KEGG" id="fiy:BN1229_v1_1553"/>
<reference evidence="8" key="1">
    <citation type="submission" date="2015-02" db="EMBL/GenBank/DDBJ databases">
        <authorList>
            <person name="Chooi Y.-H."/>
        </authorList>
    </citation>
    <scope>NUCLEOTIDE SEQUENCE [LARGE SCALE GENOMIC DNA]</scope>
    <source>
        <strain evidence="8">strain Y</strain>
    </source>
</reference>
<dbReference type="EMBL" id="LN829119">
    <property type="protein sequence ID" value="CPR18091.1"/>
    <property type="molecule type" value="Genomic_DNA"/>
</dbReference>
<keyword evidence="2" id="KW-0479">Metal-binding</keyword>
<evidence type="ECO:0000259" key="6">
    <source>
        <dbReference type="SMART" id="SM00849"/>
    </source>
</evidence>
<proteinExistence type="inferred from homology"/>
<dbReference type="AlphaFoldDB" id="A0A0D6JEQ9"/>
<dbReference type="KEGG" id="fil:BN1229_v1_1551"/>
<dbReference type="PANTHER" id="PTHR42978:SF6">
    <property type="entry name" value="QUORUM-QUENCHING LACTONASE YTNP-RELATED"/>
    <property type="match status" value="1"/>
</dbReference>
<feature type="signal peptide" evidence="5">
    <location>
        <begin position="1"/>
        <end position="20"/>
    </location>
</feature>
<keyword evidence="8" id="KW-1185">Reference proteome</keyword>
<evidence type="ECO:0000256" key="1">
    <source>
        <dbReference type="ARBA" id="ARBA00007749"/>
    </source>
</evidence>
<evidence type="ECO:0000313" key="7">
    <source>
        <dbReference type="EMBL" id="CPR18091.1"/>
    </source>
</evidence>
<keyword evidence="4" id="KW-0862">Zinc</keyword>
<accession>A0A0D6JEQ9</accession>
<sequence length="326" mass="35799">MKRGSLHVTRRALSLGMASAALCTLGWEQTGAFAAAPMLGVKRPKIYRFKLGAFEITNILDGVLQRSGPHPIFGHDQPVQVVQEFARANQLPDTTLENPYIVTLVNTGNDLVLFDTGNGGARGSDVGMLAELLPQAGYKPEQVDIVVITHGHPDHIGGLMSAGRPTFPNARYVFGQVEFDYWKAGKDVPEARQKNRELFLKVAVPIADKATFIAPGQNVVSGVTAVDAFGHSPGMLAYNIESEGRRLLLWADVTNHYVMSLMKPEWHVSFDHSKEDAVATRRRILDMVATDAIPAIGYHMPFPAVGFVEKTTEGYRWVPASYQFNL</sequence>
<protein>
    <submittedName>
        <fullName evidence="7">Beta-lactamase domain protein</fullName>
    </submittedName>
</protein>
<gene>
    <name evidence="7" type="ORF">YBN1229_v1_1553</name>
</gene>
<dbReference type="Gene3D" id="3.60.15.10">
    <property type="entry name" value="Ribonuclease Z/Hydroxyacylglutathione hydrolase-like"/>
    <property type="match status" value="1"/>
</dbReference>
<dbReference type="CDD" id="cd07720">
    <property type="entry name" value="OPHC2-like_MBL-fold"/>
    <property type="match status" value="1"/>
</dbReference>
<dbReference type="Proteomes" id="UP000033187">
    <property type="component" value="Chromosome 1"/>
</dbReference>
<keyword evidence="5" id="KW-0732">Signal</keyword>
<keyword evidence="3" id="KW-0378">Hydrolase</keyword>
<comment type="similarity">
    <text evidence="1">Belongs to the metallo-beta-lactamase superfamily.</text>
</comment>
<feature type="domain" description="Metallo-beta-lactamase" evidence="6">
    <location>
        <begin position="99"/>
        <end position="296"/>
    </location>
</feature>
<dbReference type="RefSeq" id="WP_076605292.1">
    <property type="nucleotide sequence ID" value="NZ_LN829118.1"/>
</dbReference>
<organism evidence="7 8">
    <name type="scientific">Candidatus Filomicrobium marinum</name>
    <dbReference type="NCBI Taxonomy" id="1608628"/>
    <lineage>
        <taxon>Bacteria</taxon>
        <taxon>Pseudomonadati</taxon>
        <taxon>Pseudomonadota</taxon>
        <taxon>Alphaproteobacteria</taxon>
        <taxon>Hyphomicrobiales</taxon>
        <taxon>Hyphomicrobiaceae</taxon>
        <taxon>Filomicrobium</taxon>
    </lineage>
</organism>
<dbReference type="SMART" id="SM00849">
    <property type="entry name" value="Lactamase_B"/>
    <property type="match status" value="1"/>
</dbReference>
<dbReference type="Pfam" id="PF00753">
    <property type="entry name" value="Lactamase_B"/>
    <property type="match status" value="1"/>
</dbReference>